<gene>
    <name evidence="2" type="ORF">S101447_00944</name>
</gene>
<feature type="domain" description="HicB-like antitoxin of toxin-antitoxin system" evidence="1">
    <location>
        <begin position="3"/>
        <end position="45"/>
    </location>
</feature>
<evidence type="ECO:0000259" key="1">
    <source>
        <dbReference type="Pfam" id="PF15919"/>
    </source>
</evidence>
<sequence length="46" mass="4817">MRYPIVIEPGTETTSYGVIFPDLPGCFSAGDTLDQAVKNASEAAAL</sequence>
<proteinExistence type="predicted"/>
<dbReference type="InterPro" id="IPR051404">
    <property type="entry name" value="TA_system_antitoxin"/>
</dbReference>
<dbReference type="AlphaFoldDB" id="A0A1Y0V1Q5"/>
<dbReference type="PANTHER" id="PTHR34504">
    <property type="entry name" value="ANTITOXIN HICB"/>
    <property type="match status" value="1"/>
</dbReference>
<reference evidence="2 3" key="1">
    <citation type="submission" date="2017-05" db="EMBL/GenBank/DDBJ databases">
        <title>Genome sequence of Acetobacter pasteurianus subsp. ascendens strain SRCM101447.</title>
        <authorList>
            <person name="Cho S.H."/>
        </authorList>
    </citation>
    <scope>NUCLEOTIDE SEQUENCE [LARGE SCALE GENOMIC DNA]</scope>
    <source>
        <strain evidence="2 3">SRCM101447</strain>
    </source>
</reference>
<dbReference type="EMBL" id="CP021524">
    <property type="protein sequence ID" value="ARW10046.1"/>
    <property type="molecule type" value="Genomic_DNA"/>
</dbReference>
<evidence type="ECO:0000313" key="3">
    <source>
        <dbReference type="Proteomes" id="UP000195633"/>
    </source>
</evidence>
<dbReference type="PANTHER" id="PTHR34504:SF2">
    <property type="entry name" value="UPF0150 PROTEIN SSL0259"/>
    <property type="match status" value="1"/>
</dbReference>
<protein>
    <recommendedName>
        <fullName evidence="1">HicB-like antitoxin of toxin-antitoxin system domain-containing protein</fullName>
    </recommendedName>
</protein>
<accession>A0A1Y0V1Q5</accession>
<evidence type="ECO:0000313" key="2">
    <source>
        <dbReference type="EMBL" id="ARW10046.1"/>
    </source>
</evidence>
<name>A0A1Y0V1Q5_9PROT</name>
<dbReference type="Pfam" id="PF15919">
    <property type="entry name" value="HicB_lk_antitox"/>
    <property type="match status" value="1"/>
</dbReference>
<dbReference type="Proteomes" id="UP000195633">
    <property type="component" value="Chromosome"/>
</dbReference>
<dbReference type="SUPFAM" id="SSF143100">
    <property type="entry name" value="TTHA1013/TTHA0281-like"/>
    <property type="match status" value="1"/>
</dbReference>
<dbReference type="InterPro" id="IPR031807">
    <property type="entry name" value="HicB-like"/>
</dbReference>
<dbReference type="InterPro" id="IPR035069">
    <property type="entry name" value="TTHA1013/TTHA0281-like"/>
</dbReference>
<dbReference type="Gene3D" id="3.30.160.250">
    <property type="match status" value="1"/>
</dbReference>
<organism evidence="2 3">
    <name type="scientific">Acetobacter ascendens</name>
    <dbReference type="NCBI Taxonomy" id="481146"/>
    <lineage>
        <taxon>Bacteria</taxon>
        <taxon>Pseudomonadati</taxon>
        <taxon>Pseudomonadota</taxon>
        <taxon>Alphaproteobacteria</taxon>
        <taxon>Acetobacterales</taxon>
        <taxon>Acetobacteraceae</taxon>
        <taxon>Acetobacter</taxon>
    </lineage>
</organism>